<dbReference type="AlphaFoldDB" id="A0AA40SMU0"/>
<dbReference type="InterPro" id="IPR009057">
    <property type="entry name" value="Homeodomain-like_sf"/>
</dbReference>
<evidence type="ECO:0000259" key="5">
    <source>
        <dbReference type="PROSITE" id="PS50977"/>
    </source>
</evidence>
<organism evidence="6 7">
    <name type="scientific">Microbacterium invictum</name>
    <dbReference type="NCBI Taxonomy" id="515415"/>
    <lineage>
        <taxon>Bacteria</taxon>
        <taxon>Bacillati</taxon>
        <taxon>Actinomycetota</taxon>
        <taxon>Actinomycetes</taxon>
        <taxon>Micrococcales</taxon>
        <taxon>Microbacteriaceae</taxon>
        <taxon>Microbacterium</taxon>
    </lineage>
</organism>
<dbReference type="PRINTS" id="PR00455">
    <property type="entry name" value="HTHTETR"/>
</dbReference>
<reference evidence="6 7" key="1">
    <citation type="submission" date="2020-08" db="EMBL/GenBank/DDBJ databases">
        <title>Sequencing the genomes of 1000 actinobacteria strains.</title>
        <authorList>
            <person name="Klenk H.-P."/>
        </authorList>
    </citation>
    <scope>NUCLEOTIDE SEQUENCE [LARGE SCALE GENOMIC DNA]</scope>
    <source>
        <strain evidence="6 7">DSM 19600</strain>
    </source>
</reference>
<feature type="domain" description="HTH tetR-type" evidence="5">
    <location>
        <begin position="14"/>
        <end position="74"/>
    </location>
</feature>
<dbReference type="PANTHER" id="PTHR30055">
    <property type="entry name" value="HTH-TYPE TRANSCRIPTIONAL REGULATOR RUTR"/>
    <property type="match status" value="1"/>
</dbReference>
<keyword evidence="1" id="KW-0805">Transcription regulation</keyword>
<dbReference type="RefSeq" id="WP_183498832.1">
    <property type="nucleotide sequence ID" value="NZ_BAABCO010000001.1"/>
</dbReference>
<dbReference type="Pfam" id="PF17931">
    <property type="entry name" value="TetR_C_23"/>
    <property type="match status" value="1"/>
</dbReference>
<dbReference type="InterPro" id="IPR041673">
    <property type="entry name" value="TetR_C_23"/>
</dbReference>
<feature type="DNA-binding region" description="H-T-H motif" evidence="4">
    <location>
        <begin position="37"/>
        <end position="56"/>
    </location>
</feature>
<evidence type="ECO:0000256" key="2">
    <source>
        <dbReference type="ARBA" id="ARBA00023125"/>
    </source>
</evidence>
<dbReference type="InterPro" id="IPR050109">
    <property type="entry name" value="HTH-type_TetR-like_transc_reg"/>
</dbReference>
<evidence type="ECO:0000313" key="6">
    <source>
        <dbReference type="EMBL" id="MBB4139138.1"/>
    </source>
</evidence>
<protein>
    <submittedName>
        <fullName evidence="6">AcrR family transcriptional regulator</fullName>
    </submittedName>
</protein>
<dbReference type="Gene3D" id="1.10.357.10">
    <property type="entry name" value="Tetracycline Repressor, domain 2"/>
    <property type="match status" value="1"/>
</dbReference>
<dbReference type="Proteomes" id="UP000549113">
    <property type="component" value="Unassembled WGS sequence"/>
</dbReference>
<dbReference type="GO" id="GO:0000976">
    <property type="term" value="F:transcription cis-regulatory region binding"/>
    <property type="evidence" value="ECO:0007669"/>
    <property type="project" value="TreeGrafter"/>
</dbReference>
<dbReference type="SUPFAM" id="SSF48498">
    <property type="entry name" value="Tetracyclin repressor-like, C-terminal domain"/>
    <property type="match status" value="1"/>
</dbReference>
<evidence type="ECO:0000313" key="7">
    <source>
        <dbReference type="Proteomes" id="UP000549113"/>
    </source>
</evidence>
<proteinExistence type="predicted"/>
<keyword evidence="7" id="KW-1185">Reference proteome</keyword>
<evidence type="ECO:0000256" key="3">
    <source>
        <dbReference type="ARBA" id="ARBA00023163"/>
    </source>
</evidence>
<evidence type="ECO:0000256" key="4">
    <source>
        <dbReference type="PROSITE-ProRule" id="PRU00335"/>
    </source>
</evidence>
<keyword evidence="3" id="KW-0804">Transcription</keyword>
<evidence type="ECO:0000256" key="1">
    <source>
        <dbReference type="ARBA" id="ARBA00023015"/>
    </source>
</evidence>
<dbReference type="InterPro" id="IPR001647">
    <property type="entry name" value="HTH_TetR"/>
</dbReference>
<dbReference type="PROSITE" id="PS50977">
    <property type="entry name" value="HTH_TETR_2"/>
    <property type="match status" value="1"/>
</dbReference>
<dbReference type="EMBL" id="JACIFH010000001">
    <property type="protein sequence ID" value="MBB4139138.1"/>
    <property type="molecule type" value="Genomic_DNA"/>
</dbReference>
<dbReference type="InterPro" id="IPR036271">
    <property type="entry name" value="Tet_transcr_reg_TetR-rel_C_sf"/>
</dbReference>
<dbReference type="Pfam" id="PF00440">
    <property type="entry name" value="TetR_N"/>
    <property type="match status" value="1"/>
</dbReference>
<dbReference type="PANTHER" id="PTHR30055:SF234">
    <property type="entry name" value="HTH-TYPE TRANSCRIPTIONAL REGULATOR BETI"/>
    <property type="match status" value="1"/>
</dbReference>
<name>A0AA40SMU0_9MICO</name>
<sequence>MFSSEAADAGTKSDRTRARLRAIALRSFRERGYDATTVRQIAAEAGVSVGVTNYHFASKNRLVQELYVDVQERHRAAAVPALDGVDDLIDRLTVIYRTGLDELTPYHPHAGEFVAAAMSPKSDVNPLSAESAPARDITEALFARAVSGAKHSLPADIADRLPAVLFLGHLLLALYWAYDRSPGQERTSRLLERGLGLLRLALPLVRLPLVRRPLREMLDLIGEVRS</sequence>
<accession>A0AA40SMU0</accession>
<comment type="caution">
    <text evidence="6">The sequence shown here is derived from an EMBL/GenBank/DDBJ whole genome shotgun (WGS) entry which is preliminary data.</text>
</comment>
<keyword evidence="2 4" id="KW-0238">DNA-binding</keyword>
<dbReference type="SUPFAM" id="SSF46689">
    <property type="entry name" value="Homeodomain-like"/>
    <property type="match status" value="1"/>
</dbReference>
<gene>
    <name evidence="6" type="ORF">BKA10_000932</name>
</gene>
<dbReference type="GO" id="GO:0003700">
    <property type="term" value="F:DNA-binding transcription factor activity"/>
    <property type="evidence" value="ECO:0007669"/>
    <property type="project" value="TreeGrafter"/>
</dbReference>